<reference evidence="3" key="1">
    <citation type="submission" date="2021-01" db="EMBL/GenBank/DDBJ databases">
        <title>Novel species in genus Nocardioides.</title>
        <authorList>
            <person name="Zhang G."/>
        </authorList>
    </citation>
    <scope>NUCLEOTIDE SEQUENCE</scope>
    <source>
        <strain evidence="3">Zg-536</strain>
    </source>
</reference>
<proteinExistence type="predicted"/>
<dbReference type="EMBL" id="JAERTX010000013">
    <property type="protein sequence ID" value="MBM9461061.1"/>
    <property type="molecule type" value="Genomic_DNA"/>
</dbReference>
<evidence type="ECO:0000256" key="2">
    <source>
        <dbReference type="SAM" id="Phobius"/>
    </source>
</evidence>
<gene>
    <name evidence="3" type="ORF">JK386_14260</name>
</gene>
<keyword evidence="2" id="KW-1133">Transmembrane helix</keyword>
<feature type="region of interest" description="Disordered" evidence="1">
    <location>
        <begin position="83"/>
        <end position="124"/>
    </location>
</feature>
<feature type="compositionally biased region" description="Low complexity" evidence="1">
    <location>
        <begin position="105"/>
        <end position="122"/>
    </location>
</feature>
<organism evidence="3 4">
    <name type="scientific">Nocardioides faecalis</name>
    <dbReference type="NCBI Taxonomy" id="2803858"/>
    <lineage>
        <taxon>Bacteria</taxon>
        <taxon>Bacillati</taxon>
        <taxon>Actinomycetota</taxon>
        <taxon>Actinomycetes</taxon>
        <taxon>Propionibacteriales</taxon>
        <taxon>Nocardioidaceae</taxon>
        <taxon>Nocardioides</taxon>
    </lineage>
</organism>
<keyword evidence="2" id="KW-0812">Transmembrane</keyword>
<dbReference type="Proteomes" id="UP000663791">
    <property type="component" value="Unassembled WGS sequence"/>
</dbReference>
<keyword evidence="4" id="KW-1185">Reference proteome</keyword>
<feature type="region of interest" description="Disordered" evidence="1">
    <location>
        <begin position="255"/>
        <end position="278"/>
    </location>
</feature>
<evidence type="ECO:0000313" key="4">
    <source>
        <dbReference type="Proteomes" id="UP000663791"/>
    </source>
</evidence>
<feature type="compositionally biased region" description="Low complexity" evidence="1">
    <location>
        <begin position="83"/>
        <end position="97"/>
    </location>
</feature>
<protein>
    <recommendedName>
        <fullName evidence="5">DUF4232 domain-containing protein</fullName>
    </recommendedName>
</protein>
<sequence length="278" mass="28924">MSSKSQRRPGAGRTQGSSGDRGRLRTTRGPLPPGVYWRRRAFVLGVAFSLVFVIARWLTAGSDGSDDGRSVAVEQAGARVSATGTVTAGQTEAAAGEGSPGATGADASASPTAPVTPTLAAPQGECDPADIVVTPAVAKGAEAGHDVALTLSLQTQRSEACTWKVTSKTVVVRVARPGGKALWTTLQCGRVVPRQSVVLRNAVATEVALTWNARKSDARCSKRTDWLLPGDYTIAAAALGGEPTETEFALAKPAPRTVTVTEKPRNTEKTKKPKKPVN</sequence>
<evidence type="ECO:0008006" key="5">
    <source>
        <dbReference type="Google" id="ProtNLM"/>
    </source>
</evidence>
<accession>A0A938YBR0</accession>
<evidence type="ECO:0000256" key="1">
    <source>
        <dbReference type="SAM" id="MobiDB-lite"/>
    </source>
</evidence>
<evidence type="ECO:0000313" key="3">
    <source>
        <dbReference type="EMBL" id="MBM9461061.1"/>
    </source>
</evidence>
<dbReference type="RefSeq" id="WP_205292374.1">
    <property type="nucleotide sequence ID" value="NZ_CP074406.1"/>
</dbReference>
<feature type="region of interest" description="Disordered" evidence="1">
    <location>
        <begin position="1"/>
        <end position="32"/>
    </location>
</feature>
<keyword evidence="2" id="KW-0472">Membrane</keyword>
<name>A0A938YBR0_9ACTN</name>
<dbReference type="AlphaFoldDB" id="A0A938YBR0"/>
<comment type="caution">
    <text evidence="3">The sequence shown here is derived from an EMBL/GenBank/DDBJ whole genome shotgun (WGS) entry which is preliminary data.</text>
</comment>
<feature type="transmembrane region" description="Helical" evidence="2">
    <location>
        <begin position="41"/>
        <end position="59"/>
    </location>
</feature>